<keyword evidence="2" id="KW-1185">Reference proteome</keyword>
<dbReference type="AlphaFoldDB" id="A0A7L5A1A7"/>
<name>A0A7L5A1A7_9BACT</name>
<sequence length="72" mass="7955">MKTLCFSLMLAVLAAAPFEASYAAPSTAAATPEAVTPSADHVLGSVFKFKRKKRKTNRRMAARRRHRMRGGY</sequence>
<protein>
    <submittedName>
        <fullName evidence="1">Uncharacterized protein</fullName>
    </submittedName>
</protein>
<proteinExistence type="predicted"/>
<dbReference type="EMBL" id="VTWU01000003">
    <property type="protein sequence ID" value="KAA9333113.1"/>
    <property type="molecule type" value="Genomic_DNA"/>
</dbReference>
<dbReference type="RefSeq" id="WP_151078534.1">
    <property type="nucleotide sequence ID" value="NZ_CP047647.1"/>
</dbReference>
<organism evidence="1 2">
    <name type="scientific">Hymenobacter busanensis</name>
    <dbReference type="NCBI Taxonomy" id="2607656"/>
    <lineage>
        <taxon>Bacteria</taxon>
        <taxon>Pseudomonadati</taxon>
        <taxon>Bacteroidota</taxon>
        <taxon>Cytophagia</taxon>
        <taxon>Cytophagales</taxon>
        <taxon>Hymenobacteraceae</taxon>
        <taxon>Hymenobacter</taxon>
    </lineage>
</organism>
<evidence type="ECO:0000313" key="1">
    <source>
        <dbReference type="EMBL" id="KAA9333113.1"/>
    </source>
</evidence>
<comment type="caution">
    <text evidence="1">The sequence shown here is derived from an EMBL/GenBank/DDBJ whole genome shotgun (WGS) entry which is preliminary data.</text>
</comment>
<reference evidence="1 2" key="1">
    <citation type="submission" date="2019-09" db="EMBL/GenBank/DDBJ databases">
        <title>Genome sequence of Hymenobacter sp. M3.</title>
        <authorList>
            <person name="Srinivasan S."/>
        </authorList>
    </citation>
    <scope>NUCLEOTIDE SEQUENCE [LARGE SCALE GENOMIC DNA]</scope>
    <source>
        <strain evidence="1 2">M3</strain>
    </source>
</reference>
<gene>
    <name evidence="1" type="ORF">F0P96_09020</name>
</gene>
<evidence type="ECO:0000313" key="2">
    <source>
        <dbReference type="Proteomes" id="UP000326380"/>
    </source>
</evidence>
<dbReference type="Proteomes" id="UP000326380">
    <property type="component" value="Unassembled WGS sequence"/>
</dbReference>
<accession>A0A7L5A1A7</accession>